<reference evidence="7" key="3">
    <citation type="submission" date="2021-01" db="EMBL/GenBank/DDBJ databases">
        <authorList>
            <consortium name="Genoscope - CEA"/>
            <person name="William W."/>
        </authorList>
    </citation>
    <scope>NUCLEOTIDE SEQUENCE</scope>
</reference>
<evidence type="ECO:0000256" key="2">
    <source>
        <dbReference type="ARBA" id="ARBA00022692"/>
    </source>
</evidence>
<gene>
    <name evidence="8" type="primary">BnaC03g54950D</name>
    <name evidence="7" type="ORF">DARMORV10_C03P69420.1</name>
    <name evidence="8" type="ORF">GSBRNA2T00000561001</name>
</gene>
<feature type="domain" description="Late embryogenesis abundant protein LEA-2 subgroup" evidence="6">
    <location>
        <begin position="74"/>
        <end position="177"/>
    </location>
</feature>
<dbReference type="EMBL" id="HG994367">
    <property type="protein sequence ID" value="CAF1708589.1"/>
    <property type="molecule type" value="Genomic_DNA"/>
</dbReference>
<dbReference type="PANTHER" id="PTHR31415">
    <property type="entry name" value="OS05G0367900 PROTEIN"/>
    <property type="match status" value="1"/>
</dbReference>
<dbReference type="KEGG" id="bna:106425038"/>
<protein>
    <submittedName>
        <fullName evidence="7">(rape) hypothetical protein</fullName>
    </submittedName>
    <submittedName>
        <fullName evidence="8">BnaC03g54950D protein</fullName>
    </submittedName>
</protein>
<reference evidence="8" key="2">
    <citation type="submission" date="2014-06" db="EMBL/GenBank/DDBJ databases">
        <authorList>
            <person name="Genoscope - CEA"/>
        </authorList>
    </citation>
    <scope>NUCLEOTIDE SEQUENCE</scope>
</reference>
<dbReference type="InterPro" id="IPR044839">
    <property type="entry name" value="NDR1-like"/>
</dbReference>
<evidence type="ECO:0000256" key="4">
    <source>
        <dbReference type="ARBA" id="ARBA00023136"/>
    </source>
</evidence>
<dbReference type="Proteomes" id="UP000028999">
    <property type="component" value="Unassembled WGS sequence"/>
</dbReference>
<dbReference type="GO" id="GO:0005886">
    <property type="term" value="C:plasma membrane"/>
    <property type="evidence" value="ECO:0000318"/>
    <property type="project" value="GO_Central"/>
</dbReference>
<dbReference type="InterPro" id="IPR004864">
    <property type="entry name" value="LEA_2"/>
</dbReference>
<dbReference type="GO" id="GO:0009506">
    <property type="term" value="C:plasmodesma"/>
    <property type="evidence" value="ECO:0000318"/>
    <property type="project" value="GO_Central"/>
</dbReference>
<evidence type="ECO:0000259" key="6">
    <source>
        <dbReference type="Pfam" id="PF03168"/>
    </source>
</evidence>
<dbReference type="STRING" id="3708.A0A078F6F6"/>
<dbReference type="EMBL" id="LK031988">
    <property type="protein sequence ID" value="CDY08687.1"/>
    <property type="molecule type" value="Genomic_DNA"/>
</dbReference>
<evidence type="ECO:0000313" key="7">
    <source>
        <dbReference type="EMBL" id="CAF1708589.1"/>
    </source>
</evidence>
<dbReference type="AlphaFoldDB" id="A0A078F6F6"/>
<reference evidence="8 9" key="1">
    <citation type="journal article" date="2014" name="Science">
        <title>Plant genetics. Early allopolyploid evolution in the post-Neolithic Brassica napus oilseed genome.</title>
        <authorList>
            <person name="Chalhoub B."/>
            <person name="Denoeud F."/>
            <person name="Liu S."/>
            <person name="Parkin I.A."/>
            <person name="Tang H."/>
            <person name="Wang X."/>
            <person name="Chiquet J."/>
            <person name="Belcram H."/>
            <person name="Tong C."/>
            <person name="Samans B."/>
            <person name="Correa M."/>
            <person name="Da Silva C."/>
            <person name="Just J."/>
            <person name="Falentin C."/>
            <person name="Koh C.S."/>
            <person name="Le Clainche I."/>
            <person name="Bernard M."/>
            <person name="Bento P."/>
            <person name="Noel B."/>
            <person name="Labadie K."/>
            <person name="Alberti A."/>
            <person name="Charles M."/>
            <person name="Arnaud D."/>
            <person name="Guo H."/>
            <person name="Daviaud C."/>
            <person name="Alamery S."/>
            <person name="Jabbari K."/>
            <person name="Zhao M."/>
            <person name="Edger P.P."/>
            <person name="Chelaifa H."/>
            <person name="Tack D."/>
            <person name="Lassalle G."/>
            <person name="Mestiri I."/>
            <person name="Schnel N."/>
            <person name="Le Paslier M.C."/>
            <person name="Fan G."/>
            <person name="Renault V."/>
            <person name="Bayer P.E."/>
            <person name="Golicz A.A."/>
            <person name="Manoli S."/>
            <person name="Lee T.H."/>
            <person name="Thi V.H."/>
            <person name="Chalabi S."/>
            <person name="Hu Q."/>
            <person name="Fan C."/>
            <person name="Tollenaere R."/>
            <person name="Lu Y."/>
            <person name="Battail C."/>
            <person name="Shen J."/>
            <person name="Sidebottom C.H."/>
            <person name="Wang X."/>
            <person name="Canaguier A."/>
            <person name="Chauveau A."/>
            <person name="Berard A."/>
            <person name="Deniot G."/>
            <person name="Guan M."/>
            <person name="Liu Z."/>
            <person name="Sun F."/>
            <person name="Lim Y.P."/>
            <person name="Lyons E."/>
            <person name="Town C.D."/>
            <person name="Bancroft I."/>
            <person name="Wang X."/>
            <person name="Meng J."/>
            <person name="Ma J."/>
            <person name="Pires J.C."/>
            <person name="King G.J."/>
            <person name="Brunel D."/>
            <person name="Delourme R."/>
            <person name="Renard M."/>
            <person name="Aury J.M."/>
            <person name="Adams K.L."/>
            <person name="Batley J."/>
            <person name="Snowdon R.J."/>
            <person name="Tost J."/>
            <person name="Edwards D."/>
            <person name="Zhou Y."/>
            <person name="Hua W."/>
            <person name="Sharpe A.G."/>
            <person name="Paterson A.H."/>
            <person name="Guan C."/>
            <person name="Wincker P."/>
        </authorList>
    </citation>
    <scope>NUCLEOTIDE SEQUENCE [LARGE SCALE GENOMIC DNA]</scope>
    <source>
        <strain evidence="9">cv. Darmor-bzh</strain>
    </source>
</reference>
<dbReference type="GO" id="GO:0098542">
    <property type="term" value="P:defense response to other organism"/>
    <property type="evidence" value="ECO:0007669"/>
    <property type="project" value="InterPro"/>
</dbReference>
<dbReference type="PaxDb" id="3708-A0A078F6F6"/>
<sequence length="206" mass="23179">MTEKECEHHHDEDEKMRRRIGAAVLSLLAAGLFVVFLVWAILHPHGPRFVLQDATIYAFNISEPNFLTSNLQVTLSSRNPNDKIGIFYDRLDIYASYRNQQVTLATLLPATYQGHLDVTVWSPFLYGTSVPVAPYFSPALSQDLTAGMVLLNIKIDGWVRWKVGTWISGRYRLHVNCPAYITLAGHFSGEGPAVKYQLVQRCGVDV</sequence>
<name>A0A078F6F6_BRANA</name>
<keyword evidence="4 5" id="KW-0472">Membrane</keyword>
<dbReference type="Proteomes" id="UP001295469">
    <property type="component" value="Chromosome C03"/>
</dbReference>
<accession>A0A078F6F6</accession>
<organism evidence="8 9">
    <name type="scientific">Brassica napus</name>
    <name type="common">Rape</name>
    <dbReference type="NCBI Taxonomy" id="3708"/>
    <lineage>
        <taxon>Eukaryota</taxon>
        <taxon>Viridiplantae</taxon>
        <taxon>Streptophyta</taxon>
        <taxon>Embryophyta</taxon>
        <taxon>Tracheophyta</taxon>
        <taxon>Spermatophyta</taxon>
        <taxon>Magnoliopsida</taxon>
        <taxon>eudicotyledons</taxon>
        <taxon>Gunneridae</taxon>
        <taxon>Pentapetalae</taxon>
        <taxon>rosids</taxon>
        <taxon>malvids</taxon>
        <taxon>Brassicales</taxon>
        <taxon>Brassicaceae</taxon>
        <taxon>Brassiceae</taxon>
        <taxon>Brassica</taxon>
    </lineage>
</organism>
<proteinExistence type="predicted"/>
<dbReference type="OrthoDB" id="1426517at2759"/>
<evidence type="ECO:0000256" key="5">
    <source>
        <dbReference type="SAM" id="Phobius"/>
    </source>
</evidence>
<dbReference type="PANTHER" id="PTHR31415:SF121">
    <property type="entry name" value="GENOME ASSEMBLY, CHROMOSOME: A06"/>
    <property type="match status" value="1"/>
</dbReference>
<dbReference type="OMA" id="ARTHITC"/>
<evidence type="ECO:0000256" key="1">
    <source>
        <dbReference type="ARBA" id="ARBA00004167"/>
    </source>
</evidence>
<comment type="subcellular location">
    <subcellularLocation>
        <location evidence="1">Membrane</location>
        <topology evidence="1">Single-pass membrane protein</topology>
    </subcellularLocation>
</comment>
<dbReference type="Pfam" id="PF03168">
    <property type="entry name" value="LEA_2"/>
    <property type="match status" value="1"/>
</dbReference>
<evidence type="ECO:0000313" key="8">
    <source>
        <dbReference type="EMBL" id="CDY08687.1"/>
    </source>
</evidence>
<feature type="transmembrane region" description="Helical" evidence="5">
    <location>
        <begin position="20"/>
        <end position="42"/>
    </location>
</feature>
<keyword evidence="9" id="KW-1185">Reference proteome</keyword>
<evidence type="ECO:0000313" key="9">
    <source>
        <dbReference type="Proteomes" id="UP000028999"/>
    </source>
</evidence>
<keyword evidence="3 5" id="KW-1133">Transmembrane helix</keyword>
<keyword evidence="2 5" id="KW-0812">Transmembrane</keyword>
<evidence type="ECO:0000256" key="3">
    <source>
        <dbReference type="ARBA" id="ARBA00022989"/>
    </source>
</evidence>
<dbReference type="Gramene" id="CDY08687">
    <property type="protein sequence ID" value="CDY08687"/>
    <property type="gene ID" value="GSBRNA2T00000561001"/>
</dbReference>